<evidence type="ECO:0000313" key="2">
    <source>
        <dbReference type="EMBL" id="GFO15589.1"/>
    </source>
</evidence>
<organism evidence="2 3">
    <name type="scientific">Plakobranchus ocellatus</name>
    <dbReference type="NCBI Taxonomy" id="259542"/>
    <lineage>
        <taxon>Eukaryota</taxon>
        <taxon>Metazoa</taxon>
        <taxon>Spiralia</taxon>
        <taxon>Lophotrochozoa</taxon>
        <taxon>Mollusca</taxon>
        <taxon>Gastropoda</taxon>
        <taxon>Heterobranchia</taxon>
        <taxon>Euthyneura</taxon>
        <taxon>Panpulmonata</taxon>
        <taxon>Sacoglossa</taxon>
        <taxon>Placobranchoidea</taxon>
        <taxon>Plakobranchidae</taxon>
        <taxon>Plakobranchus</taxon>
    </lineage>
</organism>
<reference evidence="2 3" key="1">
    <citation type="journal article" date="2021" name="Elife">
        <title>Chloroplast acquisition without the gene transfer in kleptoplastic sea slugs, Plakobranchus ocellatus.</title>
        <authorList>
            <person name="Maeda T."/>
            <person name="Takahashi S."/>
            <person name="Yoshida T."/>
            <person name="Shimamura S."/>
            <person name="Takaki Y."/>
            <person name="Nagai Y."/>
            <person name="Toyoda A."/>
            <person name="Suzuki Y."/>
            <person name="Arimoto A."/>
            <person name="Ishii H."/>
            <person name="Satoh N."/>
            <person name="Nishiyama T."/>
            <person name="Hasebe M."/>
            <person name="Maruyama T."/>
            <person name="Minagawa J."/>
            <person name="Obokata J."/>
            <person name="Shigenobu S."/>
        </authorList>
    </citation>
    <scope>NUCLEOTIDE SEQUENCE [LARGE SCALE GENOMIC DNA]</scope>
</reference>
<name>A0AAV4B668_9GAST</name>
<accession>A0AAV4B668</accession>
<dbReference type="Proteomes" id="UP000735302">
    <property type="component" value="Unassembled WGS sequence"/>
</dbReference>
<proteinExistence type="predicted"/>
<comment type="caution">
    <text evidence="2">The sequence shown here is derived from an EMBL/GenBank/DDBJ whole genome shotgun (WGS) entry which is preliminary data.</text>
</comment>
<gene>
    <name evidence="2" type="ORF">PoB_004209400</name>
</gene>
<sequence length="149" mass="16507">MEVPGEPILTAEASRGSGARSDPVPLLPRPLRFIETPLSMVSLPSSHTSNIPSIPSSTATYRRNLQQGTALGRASTNEIRVELTMILKDMEDDLNEVITDQETVVVLAATHGDRELGDNWQTHMKHKNWTILDRHTGSTRIGRYLALHT</sequence>
<evidence type="ECO:0000256" key="1">
    <source>
        <dbReference type="SAM" id="MobiDB-lite"/>
    </source>
</evidence>
<keyword evidence="3" id="KW-1185">Reference proteome</keyword>
<feature type="region of interest" description="Disordered" evidence="1">
    <location>
        <begin position="1"/>
        <end position="25"/>
    </location>
</feature>
<dbReference type="AlphaFoldDB" id="A0AAV4B668"/>
<evidence type="ECO:0000313" key="3">
    <source>
        <dbReference type="Proteomes" id="UP000735302"/>
    </source>
</evidence>
<dbReference type="EMBL" id="BLXT01004610">
    <property type="protein sequence ID" value="GFO15589.1"/>
    <property type="molecule type" value="Genomic_DNA"/>
</dbReference>
<protein>
    <submittedName>
        <fullName evidence="2">Uncharacterized protein</fullName>
    </submittedName>
</protein>